<evidence type="ECO:0000313" key="10">
    <source>
        <dbReference type="Proteomes" id="UP000251891"/>
    </source>
</evidence>
<dbReference type="InterPro" id="IPR011527">
    <property type="entry name" value="ABC1_TM_dom"/>
</dbReference>
<dbReference type="GO" id="GO:0016887">
    <property type="term" value="F:ATP hydrolysis activity"/>
    <property type="evidence" value="ECO:0007669"/>
    <property type="project" value="InterPro"/>
</dbReference>
<proteinExistence type="predicted"/>
<accession>A0A365HC95</accession>
<dbReference type="PROSITE" id="PS50929">
    <property type="entry name" value="ABC_TM1F"/>
    <property type="match status" value="1"/>
</dbReference>
<dbReference type="SUPFAM" id="SSF90123">
    <property type="entry name" value="ABC transporter transmembrane region"/>
    <property type="match status" value="1"/>
</dbReference>
<dbReference type="AlphaFoldDB" id="A0A365HC95"/>
<keyword evidence="3 6" id="KW-1133">Transmembrane helix</keyword>
<dbReference type="InterPro" id="IPR027417">
    <property type="entry name" value="P-loop_NTPase"/>
</dbReference>
<dbReference type="RefSeq" id="WP_111862802.1">
    <property type="nucleotide sequence ID" value="NZ_QLYX01000001.1"/>
</dbReference>
<evidence type="ECO:0000256" key="6">
    <source>
        <dbReference type="SAM" id="Phobius"/>
    </source>
</evidence>
<name>A0A365HC95_9ACTN</name>
<feature type="domain" description="ABC transporter" evidence="7">
    <location>
        <begin position="346"/>
        <end position="581"/>
    </location>
</feature>
<feature type="transmembrane region" description="Helical" evidence="6">
    <location>
        <begin position="278"/>
        <end position="304"/>
    </location>
</feature>
<dbReference type="InterPro" id="IPR017871">
    <property type="entry name" value="ABC_transporter-like_CS"/>
</dbReference>
<evidence type="ECO:0000256" key="3">
    <source>
        <dbReference type="ARBA" id="ARBA00022989"/>
    </source>
</evidence>
<organism evidence="9 10">
    <name type="scientific">Actinomadura craniellae</name>
    <dbReference type="NCBI Taxonomy" id="2231787"/>
    <lineage>
        <taxon>Bacteria</taxon>
        <taxon>Bacillati</taxon>
        <taxon>Actinomycetota</taxon>
        <taxon>Actinomycetes</taxon>
        <taxon>Streptosporangiales</taxon>
        <taxon>Thermomonosporaceae</taxon>
        <taxon>Actinomadura</taxon>
    </lineage>
</organism>
<protein>
    <submittedName>
        <fullName evidence="9">ABC transporter ATP-binding protein</fullName>
    </submittedName>
</protein>
<dbReference type="InterPro" id="IPR003439">
    <property type="entry name" value="ABC_transporter-like_ATP-bd"/>
</dbReference>
<evidence type="ECO:0000259" key="8">
    <source>
        <dbReference type="PROSITE" id="PS50929"/>
    </source>
</evidence>
<dbReference type="PROSITE" id="PS50893">
    <property type="entry name" value="ABC_TRANSPORTER_2"/>
    <property type="match status" value="1"/>
</dbReference>
<evidence type="ECO:0000256" key="4">
    <source>
        <dbReference type="ARBA" id="ARBA00023136"/>
    </source>
</evidence>
<feature type="region of interest" description="Disordered" evidence="5">
    <location>
        <begin position="1"/>
        <end position="30"/>
    </location>
</feature>
<dbReference type="SUPFAM" id="SSF52540">
    <property type="entry name" value="P-loop containing nucleoside triphosphate hydrolases"/>
    <property type="match status" value="1"/>
</dbReference>
<dbReference type="PANTHER" id="PTHR43394">
    <property type="entry name" value="ATP-DEPENDENT PERMEASE MDL1, MITOCHONDRIAL"/>
    <property type="match status" value="1"/>
</dbReference>
<dbReference type="OrthoDB" id="4966664at2"/>
<evidence type="ECO:0000313" key="9">
    <source>
        <dbReference type="EMBL" id="RAY16750.1"/>
    </source>
</evidence>
<dbReference type="Proteomes" id="UP000251891">
    <property type="component" value="Unassembled WGS sequence"/>
</dbReference>
<dbReference type="GO" id="GO:0005524">
    <property type="term" value="F:ATP binding"/>
    <property type="evidence" value="ECO:0007669"/>
    <property type="project" value="UniProtKB-KW"/>
</dbReference>
<dbReference type="GO" id="GO:0015421">
    <property type="term" value="F:ABC-type oligopeptide transporter activity"/>
    <property type="evidence" value="ECO:0007669"/>
    <property type="project" value="TreeGrafter"/>
</dbReference>
<dbReference type="Gene3D" id="1.20.1560.10">
    <property type="entry name" value="ABC transporter type 1, transmembrane domain"/>
    <property type="match status" value="1"/>
</dbReference>
<dbReference type="EMBL" id="QLYX01000001">
    <property type="protein sequence ID" value="RAY16750.1"/>
    <property type="molecule type" value="Genomic_DNA"/>
</dbReference>
<keyword evidence="9" id="KW-0067">ATP-binding</keyword>
<gene>
    <name evidence="9" type="ORF">DPM19_00840</name>
</gene>
<feature type="domain" description="ABC transmembrane type-1" evidence="8">
    <location>
        <begin position="50"/>
        <end position="337"/>
    </location>
</feature>
<dbReference type="GO" id="GO:0005886">
    <property type="term" value="C:plasma membrane"/>
    <property type="evidence" value="ECO:0007669"/>
    <property type="project" value="UniProtKB-SubCell"/>
</dbReference>
<dbReference type="Pfam" id="PF00005">
    <property type="entry name" value="ABC_tran"/>
    <property type="match status" value="1"/>
</dbReference>
<feature type="compositionally biased region" description="Basic and acidic residues" evidence="5">
    <location>
        <begin position="1"/>
        <end position="13"/>
    </location>
</feature>
<comment type="caution">
    <text evidence="9">The sequence shown here is derived from an EMBL/GenBank/DDBJ whole genome shotgun (WGS) entry which is preliminary data.</text>
</comment>
<dbReference type="InterPro" id="IPR039421">
    <property type="entry name" value="Type_1_exporter"/>
</dbReference>
<keyword evidence="10" id="KW-1185">Reference proteome</keyword>
<dbReference type="PANTHER" id="PTHR43394:SF1">
    <property type="entry name" value="ATP-BINDING CASSETTE SUB-FAMILY B MEMBER 10, MITOCHONDRIAL"/>
    <property type="match status" value="1"/>
</dbReference>
<comment type="subcellular location">
    <subcellularLocation>
        <location evidence="1">Cell membrane</location>
        <topology evidence="1">Multi-pass membrane protein</topology>
    </subcellularLocation>
</comment>
<dbReference type="PROSITE" id="PS00211">
    <property type="entry name" value="ABC_TRANSPORTER_1"/>
    <property type="match status" value="1"/>
</dbReference>
<keyword evidence="2 6" id="KW-0812">Transmembrane</keyword>
<feature type="transmembrane region" description="Helical" evidence="6">
    <location>
        <begin position="94"/>
        <end position="112"/>
    </location>
</feature>
<dbReference type="Gene3D" id="3.40.50.300">
    <property type="entry name" value="P-loop containing nucleotide triphosphate hydrolases"/>
    <property type="match status" value="1"/>
</dbReference>
<sequence length="581" mass="60826">MTTDAPAERKWGRFEAPAVPDDEPRLRVDPAGPPARLTRAIITSAWQYVLAGSLLRTLYNVTSVLLPVAVGKLIDSVVAPAVDGASAREIAGPLAGWTGALIALYVLMNLGFRFGGRLGWYGVQRAHYELSQYTLKRVLDERDLGTAAHPPGRLLSLTTSDTFQACQAIYVTIYPPGEMIGLLAAAAVLFWVHPALGIGVVLVLPVVLGLMHLAAHPLRRRGKDEQAGLADAAAEAADLVAGFRVVQGLHAQRTATDRYRKVSQDALRASLAARSVEAAFGGASAAIGNLFAAVVTIGAALLAFGGHITVGQVVMVSSIAITLIGPLDALISVQGEIWAMSQASAERVLDLLATPRKTTGPATDAPGRDEEPALEFRGLALTDGTVLDGRVAPGEFVVLDLPHADRGALGDLLALRAAPATGEITFAGLPLAEHSSVRWRERALIAPHTPALLPGTVLDNVRATGDEPVPADAARAALEAAALAAAELPDGYDTAVGYGGWQLSGGQRQRIALARAVAADPELLVLDEPTTSVDAVTEHAIATAVRACRAGRTTLVLTSAPAFRAVADRVITVRRETRIDV</sequence>
<evidence type="ECO:0000259" key="7">
    <source>
        <dbReference type="PROSITE" id="PS50893"/>
    </source>
</evidence>
<feature type="transmembrane region" description="Helical" evidence="6">
    <location>
        <begin position="180"/>
        <end position="213"/>
    </location>
</feature>
<evidence type="ECO:0000256" key="5">
    <source>
        <dbReference type="SAM" id="MobiDB-lite"/>
    </source>
</evidence>
<dbReference type="InterPro" id="IPR036640">
    <property type="entry name" value="ABC1_TM_sf"/>
</dbReference>
<keyword evidence="4 6" id="KW-0472">Membrane</keyword>
<reference evidence="9 10" key="1">
    <citation type="submission" date="2018-06" db="EMBL/GenBank/DDBJ databases">
        <title>Actinomadura craniellae sp. nov. isolated from marine sponge Craniella sp.</title>
        <authorList>
            <person name="Li L."/>
            <person name="Xu Q.H."/>
            <person name="Lin H.W."/>
            <person name="Lu Y.H."/>
        </authorList>
    </citation>
    <scope>NUCLEOTIDE SEQUENCE [LARGE SCALE GENOMIC DNA]</scope>
    <source>
        <strain evidence="9 10">LHW63021</strain>
    </source>
</reference>
<evidence type="ECO:0000256" key="1">
    <source>
        <dbReference type="ARBA" id="ARBA00004651"/>
    </source>
</evidence>
<dbReference type="Pfam" id="PF00664">
    <property type="entry name" value="ABC_membrane"/>
    <property type="match status" value="1"/>
</dbReference>
<evidence type="ECO:0000256" key="2">
    <source>
        <dbReference type="ARBA" id="ARBA00022692"/>
    </source>
</evidence>
<keyword evidence="9" id="KW-0547">Nucleotide-binding</keyword>